<dbReference type="Gene3D" id="3.40.630.30">
    <property type="match status" value="1"/>
</dbReference>
<evidence type="ECO:0000313" key="3">
    <source>
        <dbReference type="Proteomes" id="UP000225548"/>
    </source>
</evidence>
<dbReference type="GO" id="GO:0016747">
    <property type="term" value="F:acyltransferase activity, transferring groups other than amino-acyl groups"/>
    <property type="evidence" value="ECO:0007669"/>
    <property type="project" value="InterPro"/>
</dbReference>
<protein>
    <submittedName>
        <fullName evidence="2">Acetyltransferase (GNAT) family protein</fullName>
    </submittedName>
</protein>
<keyword evidence="3" id="KW-1185">Reference proteome</keyword>
<gene>
    <name evidence="2" type="ORF">ATL42_2668</name>
</gene>
<evidence type="ECO:0000259" key="1">
    <source>
        <dbReference type="PROSITE" id="PS51186"/>
    </source>
</evidence>
<dbReference type="InterPro" id="IPR000182">
    <property type="entry name" value="GNAT_dom"/>
</dbReference>
<sequence>MHPAAHRSSARATQRSLVQTDQAPLCVVTLVHLRIETIQALADGDAPSALRDCGLPLSEFVMVDRALWVWQLTVAADLDAAAQARWLACAAVTPEGTVIGHAGFHGPPREGMAEIGYSVDPAWRRRGYGRAIVGALLDEVHLAPDVHRVRASINTTNTASFATVGGFGFVQVGERAVEGGRETILERTATTGGIRQTTTC</sequence>
<dbReference type="Pfam" id="PF13302">
    <property type="entry name" value="Acetyltransf_3"/>
    <property type="match status" value="1"/>
</dbReference>
<evidence type="ECO:0000313" key="2">
    <source>
        <dbReference type="EMBL" id="PFG34746.1"/>
    </source>
</evidence>
<reference evidence="2 3" key="1">
    <citation type="submission" date="2017-10" db="EMBL/GenBank/DDBJ databases">
        <title>Sequencing the genomes of 1000 actinobacteria strains.</title>
        <authorList>
            <person name="Klenk H.-P."/>
        </authorList>
    </citation>
    <scope>NUCLEOTIDE SEQUENCE [LARGE SCALE GENOMIC DNA]</scope>
    <source>
        <strain evidence="2 3">DSM 18966</strain>
    </source>
</reference>
<dbReference type="PROSITE" id="PS51186">
    <property type="entry name" value="GNAT"/>
    <property type="match status" value="1"/>
</dbReference>
<dbReference type="SUPFAM" id="SSF55729">
    <property type="entry name" value="Acyl-CoA N-acyltransferases (Nat)"/>
    <property type="match status" value="1"/>
</dbReference>
<dbReference type="InterPro" id="IPR016181">
    <property type="entry name" value="Acyl_CoA_acyltransferase"/>
</dbReference>
<accession>A0A2A9E7W4</accession>
<dbReference type="AlphaFoldDB" id="A0A2A9E7W4"/>
<keyword evidence="2" id="KW-0808">Transferase</keyword>
<name>A0A2A9E7W4_9MICO</name>
<dbReference type="PANTHER" id="PTHR43792:SF1">
    <property type="entry name" value="N-ACETYLTRANSFERASE DOMAIN-CONTAINING PROTEIN"/>
    <property type="match status" value="1"/>
</dbReference>
<dbReference type="RefSeq" id="WP_098455732.1">
    <property type="nucleotide sequence ID" value="NZ_PDJG01000001.1"/>
</dbReference>
<dbReference type="CDD" id="cd04301">
    <property type="entry name" value="NAT_SF"/>
    <property type="match status" value="1"/>
</dbReference>
<comment type="caution">
    <text evidence="2">The sequence shown here is derived from an EMBL/GenBank/DDBJ whole genome shotgun (WGS) entry which is preliminary data.</text>
</comment>
<dbReference type="OrthoDB" id="2061990at2"/>
<dbReference type="EMBL" id="PDJG01000001">
    <property type="protein sequence ID" value="PFG34746.1"/>
    <property type="molecule type" value="Genomic_DNA"/>
</dbReference>
<dbReference type="InterPro" id="IPR051531">
    <property type="entry name" value="N-acetyltransferase"/>
</dbReference>
<dbReference type="PANTHER" id="PTHR43792">
    <property type="entry name" value="GNAT FAMILY, PUTATIVE (AFU_ORTHOLOGUE AFUA_3G00765)-RELATED-RELATED"/>
    <property type="match status" value="1"/>
</dbReference>
<feature type="domain" description="N-acetyltransferase" evidence="1">
    <location>
        <begin position="48"/>
        <end position="190"/>
    </location>
</feature>
<proteinExistence type="predicted"/>
<organism evidence="2 3">
    <name type="scientific">Sanguibacter antarcticus</name>
    <dbReference type="NCBI Taxonomy" id="372484"/>
    <lineage>
        <taxon>Bacteria</taxon>
        <taxon>Bacillati</taxon>
        <taxon>Actinomycetota</taxon>
        <taxon>Actinomycetes</taxon>
        <taxon>Micrococcales</taxon>
        <taxon>Sanguibacteraceae</taxon>
        <taxon>Sanguibacter</taxon>
    </lineage>
</organism>
<dbReference type="Proteomes" id="UP000225548">
    <property type="component" value="Unassembled WGS sequence"/>
</dbReference>